<evidence type="ECO:0000256" key="6">
    <source>
        <dbReference type="ARBA" id="ARBA00023194"/>
    </source>
</evidence>
<keyword evidence="3" id="KW-0596">Phosphopantetheine</keyword>
<dbReference type="FunFam" id="1.10.1200.10:FF:000005">
    <property type="entry name" value="Nonribosomal peptide synthetase 1"/>
    <property type="match status" value="1"/>
</dbReference>
<dbReference type="InterPro" id="IPR009081">
    <property type="entry name" value="PP-bd_ACP"/>
</dbReference>
<dbReference type="Gene3D" id="3.40.50.12780">
    <property type="entry name" value="N-terminal domain of ligase-like"/>
    <property type="match status" value="1"/>
</dbReference>
<dbReference type="InterPro" id="IPR036736">
    <property type="entry name" value="ACP-like_sf"/>
</dbReference>
<dbReference type="Gene3D" id="3.30.559.10">
    <property type="entry name" value="Chloramphenicol acetyltransferase-like domain"/>
    <property type="match status" value="3"/>
</dbReference>
<comment type="cofactor">
    <cofactor evidence="1">
        <name>pantetheine 4'-phosphate</name>
        <dbReference type="ChEBI" id="CHEBI:47942"/>
    </cofactor>
</comment>
<organism evidence="8 9">
    <name type="scientific">Crossiella cryophila</name>
    <dbReference type="NCBI Taxonomy" id="43355"/>
    <lineage>
        <taxon>Bacteria</taxon>
        <taxon>Bacillati</taxon>
        <taxon>Actinomycetota</taxon>
        <taxon>Actinomycetes</taxon>
        <taxon>Pseudonocardiales</taxon>
        <taxon>Pseudonocardiaceae</taxon>
        <taxon>Crossiella</taxon>
    </lineage>
</organism>
<dbReference type="SUPFAM" id="SSF52777">
    <property type="entry name" value="CoA-dependent acyltransferases"/>
    <property type="match status" value="6"/>
</dbReference>
<keyword evidence="9" id="KW-1185">Reference proteome</keyword>
<accession>A0A7W7CFE8</accession>
<dbReference type="CDD" id="cd17643">
    <property type="entry name" value="A_NRPS_Cytc1-like"/>
    <property type="match status" value="1"/>
</dbReference>
<dbReference type="FunFam" id="3.30.300.30:FF:000010">
    <property type="entry name" value="Enterobactin synthetase component F"/>
    <property type="match status" value="1"/>
</dbReference>
<keyword evidence="4" id="KW-0597">Phosphoprotein</keyword>
<keyword evidence="6" id="KW-0045">Antibiotic biosynthesis</keyword>
<dbReference type="SUPFAM" id="SSF56801">
    <property type="entry name" value="Acetyl-CoA synthetase-like"/>
    <property type="match status" value="1"/>
</dbReference>
<reference evidence="8 9" key="1">
    <citation type="submission" date="2020-08" db="EMBL/GenBank/DDBJ databases">
        <title>Sequencing the genomes of 1000 actinobacteria strains.</title>
        <authorList>
            <person name="Klenk H.-P."/>
        </authorList>
    </citation>
    <scope>NUCLEOTIDE SEQUENCE [LARGE SCALE GENOMIC DNA]</scope>
    <source>
        <strain evidence="8 9">DSM 44230</strain>
    </source>
</reference>
<dbReference type="NCBIfam" id="TIGR01720">
    <property type="entry name" value="NRPS-para261"/>
    <property type="match status" value="1"/>
</dbReference>
<evidence type="ECO:0000256" key="3">
    <source>
        <dbReference type="ARBA" id="ARBA00022450"/>
    </source>
</evidence>
<dbReference type="GO" id="GO:0044550">
    <property type="term" value="P:secondary metabolite biosynthetic process"/>
    <property type="evidence" value="ECO:0007669"/>
    <property type="project" value="UniProtKB-ARBA"/>
</dbReference>
<dbReference type="FunFam" id="2.30.38.10:FF:000001">
    <property type="entry name" value="Non-ribosomal peptide synthetase PvdI"/>
    <property type="match status" value="1"/>
</dbReference>
<dbReference type="Proteomes" id="UP000533598">
    <property type="component" value="Unassembled WGS sequence"/>
</dbReference>
<dbReference type="SMART" id="SM00823">
    <property type="entry name" value="PKS_PP"/>
    <property type="match status" value="1"/>
</dbReference>
<dbReference type="GO" id="GO:0031177">
    <property type="term" value="F:phosphopantetheine binding"/>
    <property type="evidence" value="ECO:0007669"/>
    <property type="project" value="InterPro"/>
</dbReference>
<dbReference type="InterPro" id="IPR023213">
    <property type="entry name" value="CAT-like_dom_sf"/>
</dbReference>
<evidence type="ECO:0000256" key="5">
    <source>
        <dbReference type="ARBA" id="ARBA00022737"/>
    </source>
</evidence>
<evidence type="ECO:0000256" key="2">
    <source>
        <dbReference type="ARBA" id="ARBA00006432"/>
    </source>
</evidence>
<dbReference type="GO" id="GO:0008610">
    <property type="term" value="P:lipid biosynthetic process"/>
    <property type="evidence" value="ECO:0007669"/>
    <property type="project" value="UniProtKB-ARBA"/>
</dbReference>
<feature type="domain" description="Carrier" evidence="7">
    <location>
        <begin position="971"/>
        <end position="1045"/>
    </location>
</feature>
<dbReference type="SUPFAM" id="SSF47336">
    <property type="entry name" value="ACP-like"/>
    <property type="match status" value="1"/>
</dbReference>
<evidence type="ECO:0000259" key="7">
    <source>
        <dbReference type="PROSITE" id="PS50075"/>
    </source>
</evidence>
<dbReference type="EMBL" id="JACHMH010000001">
    <property type="protein sequence ID" value="MBB4680115.1"/>
    <property type="molecule type" value="Genomic_DNA"/>
</dbReference>
<gene>
    <name evidence="8" type="ORF">HNR67_006233</name>
</gene>
<dbReference type="PROSITE" id="PS50075">
    <property type="entry name" value="CARRIER"/>
    <property type="match status" value="1"/>
</dbReference>
<dbReference type="InterPro" id="IPR045851">
    <property type="entry name" value="AMP-bd_C_sf"/>
</dbReference>
<dbReference type="FunFam" id="3.40.50.980:FF:000001">
    <property type="entry name" value="Non-ribosomal peptide synthetase"/>
    <property type="match status" value="1"/>
</dbReference>
<protein>
    <submittedName>
        <fullName evidence="8">Amino acid adenylation domain-containing protein/non-ribosomal peptide synthase protein (TIGR01720 family)</fullName>
    </submittedName>
</protein>
<dbReference type="PROSITE" id="PS00012">
    <property type="entry name" value="PHOSPHOPANTETHEINE"/>
    <property type="match status" value="1"/>
</dbReference>
<dbReference type="InterPro" id="IPR001242">
    <property type="entry name" value="Condensation_dom"/>
</dbReference>
<dbReference type="PROSITE" id="PS00455">
    <property type="entry name" value="AMP_BINDING"/>
    <property type="match status" value="1"/>
</dbReference>
<evidence type="ECO:0000313" key="8">
    <source>
        <dbReference type="EMBL" id="MBB4680115.1"/>
    </source>
</evidence>
<dbReference type="InterPro" id="IPR010071">
    <property type="entry name" value="AA_adenyl_dom"/>
</dbReference>
<dbReference type="Gene3D" id="3.30.559.30">
    <property type="entry name" value="Nonribosomal peptide synthetase, condensation domain"/>
    <property type="match status" value="3"/>
</dbReference>
<dbReference type="PANTHER" id="PTHR45527">
    <property type="entry name" value="NONRIBOSOMAL PEPTIDE SYNTHETASE"/>
    <property type="match status" value="1"/>
</dbReference>
<dbReference type="Pfam" id="PF00550">
    <property type="entry name" value="PP-binding"/>
    <property type="match status" value="1"/>
</dbReference>
<dbReference type="GO" id="GO:0005829">
    <property type="term" value="C:cytosol"/>
    <property type="evidence" value="ECO:0007669"/>
    <property type="project" value="TreeGrafter"/>
</dbReference>
<dbReference type="Gene3D" id="1.10.1200.10">
    <property type="entry name" value="ACP-like"/>
    <property type="match status" value="1"/>
</dbReference>
<dbReference type="InterPro" id="IPR020806">
    <property type="entry name" value="PKS_PP-bd"/>
</dbReference>
<dbReference type="InterPro" id="IPR010060">
    <property type="entry name" value="NRPS_synth"/>
</dbReference>
<keyword evidence="5" id="KW-0677">Repeat</keyword>
<evidence type="ECO:0000256" key="1">
    <source>
        <dbReference type="ARBA" id="ARBA00001957"/>
    </source>
</evidence>
<dbReference type="RefSeq" id="WP_185005785.1">
    <property type="nucleotide sequence ID" value="NZ_JACHMH010000001.1"/>
</dbReference>
<comment type="similarity">
    <text evidence="2">Belongs to the ATP-dependent AMP-binding enzyme family.</text>
</comment>
<dbReference type="NCBIfam" id="TIGR01733">
    <property type="entry name" value="AA-adenyl-dom"/>
    <property type="match status" value="1"/>
</dbReference>
<dbReference type="InterPro" id="IPR042099">
    <property type="entry name" value="ANL_N_sf"/>
</dbReference>
<dbReference type="Pfam" id="PF00668">
    <property type="entry name" value="Condensation"/>
    <property type="match status" value="3"/>
</dbReference>
<dbReference type="Pfam" id="PF13193">
    <property type="entry name" value="AMP-binding_C"/>
    <property type="match status" value="1"/>
</dbReference>
<dbReference type="GO" id="GO:0003824">
    <property type="term" value="F:catalytic activity"/>
    <property type="evidence" value="ECO:0007669"/>
    <property type="project" value="UniProtKB-KW"/>
</dbReference>
<dbReference type="InterPro" id="IPR020845">
    <property type="entry name" value="AMP-binding_CS"/>
</dbReference>
<dbReference type="Gene3D" id="3.30.300.30">
    <property type="match status" value="1"/>
</dbReference>
<dbReference type="FunFam" id="3.40.50.12780:FF:000012">
    <property type="entry name" value="Non-ribosomal peptide synthetase"/>
    <property type="match status" value="1"/>
</dbReference>
<dbReference type="PANTHER" id="PTHR45527:SF14">
    <property type="entry name" value="PLIPASTATIN SYNTHASE SUBUNIT B"/>
    <property type="match status" value="1"/>
</dbReference>
<sequence length="1884" mass="204571">MPAFRATPLALSSAQTGVWYAHQLDPTGLAHNVAEYLEITGPLDLDLFERTLHLLVAEADCLRATFTADEHGVHQTVAPEVDLTLDVVDLRERPCMAEERLRVVLERPFDLARGPLFTFTVLRLAEDRHLWVHCYHHLVADGYTVALLARRAGEIYTRLAEGLDAGESPFQPLSVLLAADAAYQGSAQWAKDREFWTGYGVSLPEPVSLSTRPAAPARLALRSTSQVPPEITADLARTAKLAGTSPTTVIIAAVAAFLHRMTGRGEQVLGLPTAARGSSAARSAPGMSANVVPLHLSLNRSMTVPQVLAHVSARVKQVLAHQHYGHAGLRRDQGALTQEDRLFCTRINIMRFSYGVRFGEAPAKAHYLSGTATDDLSVIVYDRNDGHGLEVTLDANPALHTGPEVAVLEQRLQRYLREFSALGERAIGAADVLSAAERDRLLGDWAGGHTTSPPATLADLVAARAAEHPDRIAVSCEGESLTYRELAEAANRLARLLIADGVGPGDLVGLAFPRSLDLITAMLAVLNSGAAYLPIDTGYPAERVRYLLDDAKPALVLAPDESLPGALPLHAEDVRLALSALPGTPITDAERTRPLTPADPAYVIYTSGSTGNPKGVPIPHHNVVRLFTATQRLYGFHAGDVWTMFHSYAFDFSVWEIWGPLLHGARLVVVPHAVTRSAPEFLRLLVEERVTILSQTPSAFYQLIAADRAEPELGARLALRAVTFGGEALELTRLADWYDRHPEDAPVLVNMYGITETTVHVTQLALSRADCVPGAGSLIGRAIDDLRVYLLDANGELVPPGMPGEIHVAGPGVAPGYLNRPELTAARFVPDPFGAPGERLYRSGDLARWTEDGSLQYLGRADDQVKIRGFRIELGEIEAALGRHPEVAQAVVVVREDNPGDKRLVGYAVPKGSAALDPLTLRAHLADLLPEHMVPAAVVVLPQIPLTRNGKADRRALPAPDYGVAADLSRTPRTDRERRLCALFAEVLGLAEVGVADSFFSLGGDSILAIQLVARARAAGLLISPREVFTHRTAAALAEVAEEVHSGQTDAADVGPVPLTPMLRWLAAQESPIDGYHQWVLLHTPANLTADRLTDLLQSVVDSHDLLRARLDEHWRLHVSESAPVFLRQVEDDPDNHYADLVSWLDPAQGKVFGAIWQPGAPGRLLLVANHLVVDGVSWRILADDLATAWAGQPLSRPHTSFHRWATALTAADRSVEKEHWQQVLATADPRLGAPTGATGRGDLIVTLPAEATEALLTTVPRAFHTGVHEVLLTAAARALNSWRDTPLAPVLLEVENHGREQEAVPGAELSRTIGWFTDLHPVALIPAADPAASIKQVKEQLAATPGDGLGYGLLRHVGGAFADAPAPQVLFNYLGRFGVGDGEFPVRAFGGAQDPRMTPTHVLELNALTEETPDGPVLTTTLSYDRTRLTHNEAAALARTWLTELTTLAQLRHGGRTPSDFPLTHLTQTRVDQLTQSHQHLTDVLPVTPLQREMLTHTARTDHGPDVYTVQVLLDLDGDLDQHRLRAACQSLVDRHPALRACFPDQDTQLVVAQAELPWQTSEVSTVDEVVTADRAHRFNPANPPLLRAHLMRLAQRRHVLLLSLHHAVVDGWSLSVLFSELFRHYAGQPLAPAPAFADHLTWLSHQDRDTATQTWSELLDGAKPTLFAPPQAENPALLPQQHPLRLTAEQTTALLRTARTHGLTLGALVRTAWALTLHDLTGAEDLLLGATVSGRTPEIPAMESRIGLHTNIIPVRARPEIGEPPLTLATRLQTDHVTALPHHHLGWPATAQDLGHQHLFAAHLVFHNYPLDPTAFSHLGEVRVRDIQVNDGTHYPLSLVARQEGAELALRVDHRPDAISPAEAAEIANHLRRHLDSLAEPG</sequence>
<name>A0A7W7CFE8_9PSEU</name>
<dbReference type="GO" id="GO:0043041">
    <property type="term" value="P:amino acid activation for nonribosomal peptide biosynthetic process"/>
    <property type="evidence" value="ECO:0007669"/>
    <property type="project" value="TreeGrafter"/>
</dbReference>
<evidence type="ECO:0000256" key="4">
    <source>
        <dbReference type="ARBA" id="ARBA00022553"/>
    </source>
</evidence>
<dbReference type="InterPro" id="IPR000873">
    <property type="entry name" value="AMP-dep_synth/lig_dom"/>
</dbReference>
<dbReference type="FunFam" id="3.40.50.980:FF:000002">
    <property type="entry name" value="Enterobactin synthetase component F"/>
    <property type="match status" value="1"/>
</dbReference>
<proteinExistence type="inferred from homology"/>
<evidence type="ECO:0000313" key="9">
    <source>
        <dbReference type="Proteomes" id="UP000533598"/>
    </source>
</evidence>
<dbReference type="Pfam" id="PF00501">
    <property type="entry name" value="AMP-binding"/>
    <property type="match status" value="1"/>
</dbReference>
<dbReference type="InterPro" id="IPR006162">
    <property type="entry name" value="Ppantetheine_attach_site"/>
</dbReference>
<dbReference type="GO" id="GO:0017000">
    <property type="term" value="P:antibiotic biosynthetic process"/>
    <property type="evidence" value="ECO:0007669"/>
    <property type="project" value="UniProtKB-KW"/>
</dbReference>
<dbReference type="InterPro" id="IPR025110">
    <property type="entry name" value="AMP-bd_C"/>
</dbReference>
<comment type="caution">
    <text evidence="8">The sequence shown here is derived from an EMBL/GenBank/DDBJ whole genome shotgun (WGS) entry which is preliminary data.</text>
</comment>